<reference evidence="2" key="1">
    <citation type="journal article" date="2021" name="Front. Microbiol.">
        <title>Comprehensive Comparative Genomics and Phenotyping of Methylobacterium Species.</title>
        <authorList>
            <person name="Alessa O."/>
            <person name="Ogura Y."/>
            <person name="Fujitani Y."/>
            <person name="Takami H."/>
            <person name="Hayashi T."/>
            <person name="Sahin N."/>
            <person name="Tani A."/>
        </authorList>
    </citation>
    <scope>NUCLEOTIDE SEQUENCE</scope>
    <source>
        <strain evidence="2">DSM 17168</strain>
    </source>
</reference>
<feature type="transmembrane region" description="Helical" evidence="1">
    <location>
        <begin position="20"/>
        <end position="45"/>
    </location>
</feature>
<reference evidence="2" key="2">
    <citation type="submission" date="2021-08" db="EMBL/GenBank/DDBJ databases">
        <authorList>
            <person name="Tani A."/>
            <person name="Ola A."/>
            <person name="Ogura Y."/>
            <person name="Katsura K."/>
            <person name="Hayashi T."/>
        </authorList>
    </citation>
    <scope>NUCLEOTIDE SEQUENCE</scope>
    <source>
        <strain evidence="2">DSM 17168</strain>
    </source>
</reference>
<dbReference type="Proteomes" id="UP001055153">
    <property type="component" value="Unassembled WGS sequence"/>
</dbReference>
<protein>
    <recommendedName>
        <fullName evidence="4">General secretion pathway protein I</fullName>
    </recommendedName>
</protein>
<keyword evidence="1" id="KW-0472">Membrane</keyword>
<comment type="caution">
    <text evidence="2">The sequence shown here is derived from an EMBL/GenBank/DDBJ whole genome shotgun (WGS) entry which is preliminary data.</text>
</comment>
<keyword evidence="1" id="KW-0812">Transmembrane</keyword>
<name>A0ABQ4SGM6_9HYPH</name>
<evidence type="ECO:0000256" key="1">
    <source>
        <dbReference type="SAM" id="Phobius"/>
    </source>
</evidence>
<dbReference type="InterPro" id="IPR012902">
    <property type="entry name" value="N_methyl_site"/>
</dbReference>
<gene>
    <name evidence="2" type="ORF">GMJLKIPL_2758</name>
</gene>
<evidence type="ECO:0008006" key="4">
    <source>
        <dbReference type="Google" id="ProtNLM"/>
    </source>
</evidence>
<keyword evidence="3" id="KW-1185">Reference proteome</keyword>
<organism evidence="2 3">
    <name type="scientific">Methylobacterium isbiliense</name>
    <dbReference type="NCBI Taxonomy" id="315478"/>
    <lineage>
        <taxon>Bacteria</taxon>
        <taxon>Pseudomonadati</taxon>
        <taxon>Pseudomonadota</taxon>
        <taxon>Alphaproteobacteria</taxon>
        <taxon>Hyphomicrobiales</taxon>
        <taxon>Methylobacteriaceae</taxon>
        <taxon>Methylobacterium</taxon>
    </lineage>
</organism>
<dbReference type="EMBL" id="BPQQ01000031">
    <property type="protein sequence ID" value="GJE00831.1"/>
    <property type="molecule type" value="Genomic_DNA"/>
</dbReference>
<keyword evidence="1" id="KW-1133">Transmembrane helix</keyword>
<dbReference type="RefSeq" id="WP_238235690.1">
    <property type="nucleotide sequence ID" value="NZ_BPQQ01000031.1"/>
</dbReference>
<sequence length="130" mass="13567">MTERRPASPRGEAGFTTVEVLVAFGIAAAATLTAFEIAGTAAVAVRRLDAARVAADEAEGVVLRRLADGPLAPGLVHGTFSDGSPWALSIVDLRPRLGLGRAPPLWQVRVTRSDPTAVPLYATLIAGRIE</sequence>
<dbReference type="PROSITE" id="PS00409">
    <property type="entry name" value="PROKAR_NTER_METHYL"/>
    <property type="match status" value="1"/>
</dbReference>
<accession>A0ABQ4SGM6</accession>
<evidence type="ECO:0000313" key="2">
    <source>
        <dbReference type="EMBL" id="GJE00831.1"/>
    </source>
</evidence>
<proteinExistence type="predicted"/>
<evidence type="ECO:0000313" key="3">
    <source>
        <dbReference type="Proteomes" id="UP001055153"/>
    </source>
</evidence>